<sequence length="267" mass="29559">MVGTFQINVLDGSNERDDPNTRGYTVAPQVTKTARDYPLQDFREEVFGEGFSYQRSAELLKKHGFTAVKFNPASLINANEDQVRAQHFDSLSVLEETYYPEVVRSMLNLIGAKEVFITNSIIRRGPGATATEGEGDVTVPQAFSKPCMTTSPLTWGLPIRRSHPERRTATTRRWGRGGRFAAGARTFGPRRTPRKPFPPPRRTRARSGTTSESRSRTRSLKFFHSASLGVEGPDAEAPAVLHASPNLGSAGYGVARESIEVRCIAFW</sequence>
<accession>A0A1Y2EJC3</accession>
<proteinExistence type="predicted"/>
<gene>
    <name evidence="2" type="ORF">BCR38DRAFT_491553</name>
</gene>
<evidence type="ECO:0000256" key="1">
    <source>
        <dbReference type="SAM" id="MobiDB-lite"/>
    </source>
</evidence>
<dbReference type="AlphaFoldDB" id="A0A1Y2EJC3"/>
<dbReference type="RefSeq" id="XP_040720497.1">
    <property type="nucleotide sequence ID" value="XM_040864676.1"/>
</dbReference>
<dbReference type="OrthoDB" id="412788at2759"/>
<keyword evidence="3" id="KW-1185">Reference proteome</keyword>
<dbReference type="GeneID" id="63780888"/>
<dbReference type="STRING" id="1141098.A0A1Y2EJC3"/>
<organism evidence="2 3">
    <name type="scientific">Pseudomassariella vexata</name>
    <dbReference type="NCBI Taxonomy" id="1141098"/>
    <lineage>
        <taxon>Eukaryota</taxon>
        <taxon>Fungi</taxon>
        <taxon>Dikarya</taxon>
        <taxon>Ascomycota</taxon>
        <taxon>Pezizomycotina</taxon>
        <taxon>Sordariomycetes</taxon>
        <taxon>Xylariomycetidae</taxon>
        <taxon>Amphisphaeriales</taxon>
        <taxon>Pseudomassariaceae</taxon>
        <taxon>Pseudomassariella</taxon>
    </lineage>
</organism>
<protein>
    <submittedName>
        <fullName evidence="2">Uncharacterized protein</fullName>
    </submittedName>
</protein>
<feature type="compositionally biased region" description="Low complexity" evidence="1">
    <location>
        <begin position="179"/>
        <end position="190"/>
    </location>
</feature>
<evidence type="ECO:0000313" key="3">
    <source>
        <dbReference type="Proteomes" id="UP000193689"/>
    </source>
</evidence>
<evidence type="ECO:0000313" key="2">
    <source>
        <dbReference type="EMBL" id="ORY70905.1"/>
    </source>
</evidence>
<feature type="region of interest" description="Disordered" evidence="1">
    <location>
        <begin position="178"/>
        <end position="218"/>
    </location>
</feature>
<name>A0A1Y2EJC3_9PEZI</name>
<dbReference type="InParanoid" id="A0A1Y2EJC3"/>
<dbReference type="Proteomes" id="UP000193689">
    <property type="component" value="Unassembled WGS sequence"/>
</dbReference>
<dbReference type="EMBL" id="MCFJ01000001">
    <property type="protein sequence ID" value="ORY70905.1"/>
    <property type="molecule type" value="Genomic_DNA"/>
</dbReference>
<reference evidence="2 3" key="1">
    <citation type="submission" date="2016-07" db="EMBL/GenBank/DDBJ databases">
        <title>Pervasive Adenine N6-methylation of Active Genes in Fungi.</title>
        <authorList>
            <consortium name="DOE Joint Genome Institute"/>
            <person name="Mondo S.J."/>
            <person name="Dannebaum R.O."/>
            <person name="Kuo R.C."/>
            <person name="Labutti K."/>
            <person name="Haridas S."/>
            <person name="Kuo A."/>
            <person name="Salamov A."/>
            <person name="Ahrendt S.R."/>
            <person name="Lipzen A."/>
            <person name="Sullivan W."/>
            <person name="Andreopoulos W.B."/>
            <person name="Clum A."/>
            <person name="Lindquist E."/>
            <person name="Daum C."/>
            <person name="Ramamoorthy G.K."/>
            <person name="Gryganskyi A."/>
            <person name="Culley D."/>
            <person name="Magnuson J.K."/>
            <person name="James T.Y."/>
            <person name="O'Malley M.A."/>
            <person name="Stajich J.E."/>
            <person name="Spatafora J.W."/>
            <person name="Visel A."/>
            <person name="Grigoriev I.V."/>
        </authorList>
    </citation>
    <scope>NUCLEOTIDE SEQUENCE [LARGE SCALE GENOMIC DNA]</scope>
    <source>
        <strain evidence="2 3">CBS 129021</strain>
    </source>
</reference>
<comment type="caution">
    <text evidence="2">The sequence shown here is derived from an EMBL/GenBank/DDBJ whole genome shotgun (WGS) entry which is preliminary data.</text>
</comment>